<name>A0A523QGF4_UNCAE</name>
<evidence type="ECO:0000256" key="3">
    <source>
        <dbReference type="ARBA" id="ARBA00022628"/>
    </source>
</evidence>
<comment type="caution">
    <text evidence="8">The sequence shown here is derived from an EMBL/GenBank/DDBJ whole genome shotgun (WGS) entry which is preliminary data.</text>
</comment>
<evidence type="ECO:0000256" key="4">
    <source>
        <dbReference type="ARBA" id="ARBA00022679"/>
    </source>
</evidence>
<dbReference type="Proteomes" id="UP000320781">
    <property type="component" value="Unassembled WGS sequence"/>
</dbReference>
<keyword evidence="5" id="KW-0479">Metal-binding</keyword>
<dbReference type="InterPro" id="IPR050554">
    <property type="entry name" value="Met_Synthase/Corrinoid"/>
</dbReference>
<feature type="domain" description="Pterin-binding" evidence="7">
    <location>
        <begin position="1"/>
        <end position="245"/>
    </location>
</feature>
<dbReference type="GO" id="GO:0005829">
    <property type="term" value="C:cytosol"/>
    <property type="evidence" value="ECO:0007669"/>
    <property type="project" value="TreeGrafter"/>
</dbReference>
<evidence type="ECO:0000259" key="7">
    <source>
        <dbReference type="PROSITE" id="PS50972"/>
    </source>
</evidence>
<evidence type="ECO:0000256" key="5">
    <source>
        <dbReference type="ARBA" id="ARBA00022723"/>
    </source>
</evidence>
<sequence length="266" mass="29076">MLIVGEKINTSVPGILKAVERKDTAFIQNLARRQVKAGADALDVNVGTRIHTETEDMRWLVETVQSATGVPLSIDSPNPEAIRVGLKEHQGRAMVNSITLENKRVEEILPLLKQFRPNVVALTMDDEGIPRDAEARYRISQRLVELLSGAGIPEDGIYVDPLVRPLSTDSEAGLAALDTIRKIKNSSKKVHIICGLSNISFGLPKRGLINRAFLTMAMAHGLDSVILDPLDKKLISLIKAGDALLGNDKYCAAYLAAFRADEFAEE</sequence>
<evidence type="ECO:0000256" key="2">
    <source>
        <dbReference type="ARBA" id="ARBA00022603"/>
    </source>
</evidence>
<dbReference type="Gene3D" id="3.20.20.20">
    <property type="entry name" value="Dihydropteroate synthase-like"/>
    <property type="match status" value="1"/>
</dbReference>
<dbReference type="GO" id="GO:0008705">
    <property type="term" value="F:methionine synthase activity"/>
    <property type="evidence" value="ECO:0007669"/>
    <property type="project" value="TreeGrafter"/>
</dbReference>
<protein>
    <submittedName>
        <fullName evidence="8">Methyltetrahydrofolate cobalamin methyltransferase</fullName>
    </submittedName>
</protein>
<gene>
    <name evidence="8" type="ORF">E3J95_06450</name>
</gene>
<dbReference type="PANTHER" id="PTHR45833:SF1">
    <property type="entry name" value="METHIONINE SYNTHASE"/>
    <property type="match status" value="1"/>
</dbReference>
<dbReference type="PROSITE" id="PS50972">
    <property type="entry name" value="PTERIN_BINDING"/>
    <property type="match status" value="1"/>
</dbReference>
<evidence type="ECO:0000313" key="8">
    <source>
        <dbReference type="EMBL" id="TES84542.1"/>
    </source>
</evidence>
<dbReference type="Pfam" id="PF00809">
    <property type="entry name" value="Pterin_bind"/>
    <property type="match status" value="1"/>
</dbReference>
<evidence type="ECO:0000313" key="9">
    <source>
        <dbReference type="Proteomes" id="UP000320781"/>
    </source>
</evidence>
<keyword evidence="2 8" id="KW-0489">Methyltransferase</keyword>
<dbReference type="PANTHER" id="PTHR45833">
    <property type="entry name" value="METHIONINE SYNTHASE"/>
    <property type="match status" value="1"/>
</dbReference>
<keyword evidence="4 8" id="KW-0808">Transferase</keyword>
<organism evidence="8 9">
    <name type="scientific">Aerophobetes bacterium</name>
    <dbReference type="NCBI Taxonomy" id="2030807"/>
    <lineage>
        <taxon>Bacteria</taxon>
        <taxon>Candidatus Aerophobota</taxon>
    </lineage>
</organism>
<reference evidence="8 9" key="1">
    <citation type="submission" date="2019-03" db="EMBL/GenBank/DDBJ databases">
        <title>Metabolic potential of uncultured bacteria and archaea associated with petroleum seepage in deep-sea sediments.</title>
        <authorList>
            <person name="Dong X."/>
            <person name="Hubert C."/>
        </authorList>
    </citation>
    <scope>NUCLEOTIDE SEQUENCE [LARGE SCALE GENOMIC DNA]</scope>
    <source>
        <strain evidence="8">E44_bin92</strain>
    </source>
</reference>
<dbReference type="GO" id="GO:0050667">
    <property type="term" value="P:homocysteine metabolic process"/>
    <property type="evidence" value="ECO:0007669"/>
    <property type="project" value="TreeGrafter"/>
</dbReference>
<dbReference type="EMBL" id="SOKU01000314">
    <property type="protein sequence ID" value="TES84542.1"/>
    <property type="molecule type" value="Genomic_DNA"/>
</dbReference>
<evidence type="ECO:0000256" key="6">
    <source>
        <dbReference type="ARBA" id="ARBA00023285"/>
    </source>
</evidence>
<dbReference type="InterPro" id="IPR011005">
    <property type="entry name" value="Dihydropteroate_synth-like_sf"/>
</dbReference>
<keyword evidence="6" id="KW-0170">Cobalt</keyword>
<keyword evidence="3" id="KW-0846">Cobalamin</keyword>
<evidence type="ECO:0000256" key="1">
    <source>
        <dbReference type="ARBA" id="ARBA00010398"/>
    </source>
</evidence>
<accession>A0A523QGF4</accession>
<dbReference type="SUPFAM" id="SSF51717">
    <property type="entry name" value="Dihydropteroate synthetase-like"/>
    <property type="match status" value="1"/>
</dbReference>
<proteinExistence type="inferred from homology"/>
<dbReference type="NCBIfam" id="NF005719">
    <property type="entry name" value="PRK07535.1"/>
    <property type="match status" value="1"/>
</dbReference>
<dbReference type="GO" id="GO:0046653">
    <property type="term" value="P:tetrahydrofolate metabolic process"/>
    <property type="evidence" value="ECO:0007669"/>
    <property type="project" value="TreeGrafter"/>
</dbReference>
<dbReference type="InterPro" id="IPR000489">
    <property type="entry name" value="Pterin-binding_dom"/>
</dbReference>
<comment type="similarity">
    <text evidence="1">Belongs to the vitamin-B12 dependent methionine synthase family.</text>
</comment>
<dbReference type="AlphaFoldDB" id="A0A523QGF4"/>
<dbReference type="GO" id="GO:0031419">
    <property type="term" value="F:cobalamin binding"/>
    <property type="evidence" value="ECO:0007669"/>
    <property type="project" value="UniProtKB-KW"/>
</dbReference>
<dbReference type="GO" id="GO:0032259">
    <property type="term" value="P:methylation"/>
    <property type="evidence" value="ECO:0007669"/>
    <property type="project" value="UniProtKB-KW"/>
</dbReference>
<dbReference type="GO" id="GO:0046872">
    <property type="term" value="F:metal ion binding"/>
    <property type="evidence" value="ECO:0007669"/>
    <property type="project" value="UniProtKB-KW"/>
</dbReference>